<proteinExistence type="predicted"/>
<gene>
    <name evidence="2" type="ORF">AWB90_17830</name>
</gene>
<accession>A0A1X2A7I5</accession>
<name>A0A1X2A7I5_9MYCO</name>
<dbReference type="STRING" id="767916.AWB91_10195"/>
<feature type="transmembrane region" description="Helical" evidence="1">
    <location>
        <begin position="12"/>
        <end position="34"/>
    </location>
</feature>
<reference evidence="2 3" key="1">
    <citation type="journal article" date="2015" name="Emerg. Microbes Infect.">
        <title>Characterization of 17 strains belonging to the Mycobacterium simiae complex and description of Mycobacterium paraense sp. nov.</title>
        <authorList>
            <person name="Fusco da Costa A.R."/>
            <person name="Fedrizzi T."/>
            <person name="Lopes M.L."/>
            <person name="Pecorari M."/>
            <person name="Oliveira da Costa W.L."/>
            <person name="Giacobazzi E."/>
            <person name="da Costa Bahia J.R."/>
            <person name="De Sanctis V."/>
            <person name="Batista Lima K.V."/>
            <person name="Bertorelli R."/>
            <person name="Grottola A."/>
            <person name="Fabio A."/>
            <person name="Mariottini A."/>
            <person name="Ferretti P."/>
            <person name="Di Leva F."/>
            <person name="Fregni Serpini G."/>
            <person name="Tagliazucchi S."/>
            <person name="Rumpianesi F."/>
            <person name="Jousson O."/>
            <person name="Segata N."/>
            <person name="Tortoli E."/>
        </authorList>
    </citation>
    <scope>NUCLEOTIDE SEQUENCE [LARGE SCALE GENOMIC DNA]</scope>
    <source>
        <strain evidence="2 3">IEC33</strain>
    </source>
</reference>
<sequence>MTTRRPADVAATIVLLIVHGALLGATVVLLGLFVMVTDPCGSVRCGDPAWIDRAMMLGVWVGVAVLIADLAVAVYLLAKRRTAFFVPIIGCVAQVALAVGAAAMEWLAGPV</sequence>
<keyword evidence="1" id="KW-1133">Transmembrane helix</keyword>
<dbReference type="AlphaFoldDB" id="A0A1X2A7I5"/>
<evidence type="ECO:0000313" key="3">
    <source>
        <dbReference type="Proteomes" id="UP000193285"/>
    </source>
</evidence>
<dbReference type="RefSeq" id="WP_085174781.1">
    <property type="nucleotide sequence ID" value="NZ_JACKVQ010000006.1"/>
</dbReference>
<keyword evidence="1" id="KW-0812">Transmembrane</keyword>
<feature type="transmembrane region" description="Helical" evidence="1">
    <location>
        <begin position="84"/>
        <end position="108"/>
    </location>
</feature>
<comment type="caution">
    <text evidence="2">The sequence shown here is derived from an EMBL/GenBank/DDBJ whole genome shotgun (WGS) entry which is preliminary data.</text>
</comment>
<evidence type="ECO:0000256" key="1">
    <source>
        <dbReference type="SAM" id="Phobius"/>
    </source>
</evidence>
<organism evidence="2 3">
    <name type="scientific">Mycobacterium paraense</name>
    <dbReference type="NCBI Taxonomy" id="767916"/>
    <lineage>
        <taxon>Bacteria</taxon>
        <taxon>Bacillati</taxon>
        <taxon>Actinomycetota</taxon>
        <taxon>Actinomycetes</taxon>
        <taxon>Mycobacteriales</taxon>
        <taxon>Mycobacteriaceae</taxon>
        <taxon>Mycobacterium</taxon>
        <taxon>Mycobacterium simiae complex</taxon>
    </lineage>
</organism>
<evidence type="ECO:0000313" key="2">
    <source>
        <dbReference type="EMBL" id="ORW43025.1"/>
    </source>
</evidence>
<dbReference type="Proteomes" id="UP000193285">
    <property type="component" value="Unassembled WGS sequence"/>
</dbReference>
<dbReference type="EMBL" id="LQPN01000059">
    <property type="protein sequence ID" value="ORW43025.1"/>
    <property type="molecule type" value="Genomic_DNA"/>
</dbReference>
<protein>
    <submittedName>
        <fullName evidence="2">Uncharacterized protein</fullName>
    </submittedName>
</protein>
<feature type="transmembrane region" description="Helical" evidence="1">
    <location>
        <begin position="54"/>
        <end position="77"/>
    </location>
</feature>
<keyword evidence="1" id="KW-0472">Membrane</keyword>